<dbReference type="OrthoDB" id="16070at10239"/>
<feature type="domain" description="(+)RNA virus helicase C-terminal" evidence="1">
    <location>
        <begin position="22"/>
        <end position="221"/>
    </location>
</feature>
<dbReference type="EMBL" id="LC224308">
    <property type="protein sequence ID" value="BAX36553.1"/>
    <property type="molecule type" value="Genomic_RNA"/>
</dbReference>
<keyword evidence="3" id="KW-1185">Reference proteome</keyword>
<proteinExistence type="predicted"/>
<gene>
    <name evidence="2" type="primary">TGB1</name>
</gene>
<sequence>MDVLISKLNSKFISVSSNTRPLVINCVPGSGKSTFIRELITEDSRFVAYTAGEPDFQNLTGRYIKPFKGEVEEDKFCLLDEYQVVDSGSFWKFVAIFGDPQQNFLTKSFPASYICNLSHRFGSETAEYLRKTGIDVHANKSDKLSIEHIFSGKLIGTVLAFERPVIKLLNSHNCQFKRPEEVRGCTFDKVSFVTVGSGYKECEKHLAYICVTRHTEELKILSANVPNTTCRLF</sequence>
<evidence type="ECO:0000259" key="1">
    <source>
        <dbReference type="Pfam" id="PF01443"/>
    </source>
</evidence>
<evidence type="ECO:0000313" key="3">
    <source>
        <dbReference type="Proteomes" id="UP000232776"/>
    </source>
</evidence>
<accession>A0A1W7HH27</accession>
<evidence type="ECO:0000313" key="2">
    <source>
        <dbReference type="EMBL" id="BAX36553.1"/>
    </source>
</evidence>
<dbReference type="GeneID" id="37616514"/>
<dbReference type="GO" id="GO:0005524">
    <property type="term" value="F:ATP binding"/>
    <property type="evidence" value="ECO:0007669"/>
    <property type="project" value="InterPro"/>
</dbReference>
<organism evidence="2">
    <name type="scientific">Melon yellowing-associated virus</name>
    <dbReference type="NCBI Taxonomy" id="255255"/>
    <lineage>
        <taxon>Viruses</taxon>
        <taxon>Riboviria</taxon>
        <taxon>Orthornavirae</taxon>
        <taxon>Kitrinoviricota</taxon>
        <taxon>Alsuviricetes</taxon>
        <taxon>Tymovirales</taxon>
        <taxon>Betaflexiviridae</taxon>
        <taxon>Quinvirinae</taxon>
        <taxon>Carlavirus</taxon>
        <taxon>Carlavirus melonis</taxon>
    </lineage>
</organism>
<dbReference type="KEGG" id="vg:37616514"/>
<dbReference type="RefSeq" id="YP_009505627.1">
    <property type="nucleotide sequence ID" value="NC_038324.1"/>
</dbReference>
<dbReference type="Pfam" id="PF01443">
    <property type="entry name" value="Viral_helicase1"/>
    <property type="match status" value="1"/>
</dbReference>
<dbReference type="Proteomes" id="UP000232776">
    <property type="component" value="Segment"/>
</dbReference>
<dbReference type="InterPro" id="IPR027351">
    <property type="entry name" value="(+)RNA_virus_helicase_core_dom"/>
</dbReference>
<name>A0A1W7HH27_9VIRU</name>
<reference evidence="2" key="1">
    <citation type="submission" date="2017-03" db="EMBL/GenBank/DDBJ databases">
        <title>The complete genome sequence of Melon yellowing associated virus isolated from melon plant wiht severe yellowing disease in Brazil.</title>
        <authorList>
            <person name="Costa T.M."/>
            <person name="Costa A.C.Jr."/>
            <person name="Lima M.F."/>
            <person name="Aragao F.A.S."/>
            <person name="Inoue-Nagata A.K."/>
            <person name="Andrade G.P."/>
            <person name="Ribeiro G.P."/>
            <person name="Blawid R."/>
            <person name="Nagata T."/>
        </authorList>
    </citation>
    <scope>NUCLEOTIDE SEQUENCE [LARGE SCALE GENOMIC DNA]</scope>
    <source>
        <strain evidence="2">M22</strain>
    </source>
</reference>
<protein>
    <submittedName>
        <fullName evidence="2">Triple gene block protein 1</fullName>
    </submittedName>
</protein>